<keyword evidence="3" id="KW-0732">Signal</keyword>
<sequence>MGISRVHLGFALWILLLVTPEYAINVPNAPTWIESGATTLKWKFTKLDDQGVTYSYKLVDDMNLPFGSCNVNTLTCEATGLSPATAYTVCLVACSSSGGNTVCSEKSAPQTSSTSPRPPARVTVVSQSTTSLKINIRPPENNLRINRYVAEIQGNNQLKCTATGGTLPSCVIEGLSLSTKYVVEVRAWLGDPFSQVSSDVKTGTGWTMLEAPKDVTVIPLSTTSVKVTLTPPDDTKNINRYEVTAKGMDPPVKCDIEVGQSPLECELKGFAAGTQYTFEVQSRMETVVVGSAIVKATGWTKPNEPSSVTVKTRTSSSMLIEVNPPTEAKNIGSYEVSLDRDGVTRSCSVISGEEVECSLDGLQAATQYQVAIKSCIDVVNPFICSESLVVPIWTRPSTPSAPVWTDSGTKSLEWTFTKLPDQGQTYVYKLVDEQNLPFGTCDVATSTCKATNLIVALPYTVYLVACFTADGDTLCSDKSDPQTASTRPWPPARVNVIPASVSSLKVTITPRDDARNIDRYVAEIQGNDQLKCTATGGTLPSCVIEGLSLSTKYVVDVRAWLGDPFSQVSSDAKNATGWTMLEAPKDVTVIPLSTTSVKVTLTPPDDTKNINRYEVTAKGMDPPVKCDIEVGQSPLECELKGFAAGTQYTFEVQSRMETVVVGSAIVKATGWTKPNAPESVTVTTKTSSSLSVAVVAPNDASGIGRYEAFVEGDPSKACTMTSLDKPECQLEGLEAGTEYSVNVEACVNDTDPPVCSESKVGSGWTKPNAPTSVAVTPDTTSSIMVEFEAPSDAKGITNYDVSLVGADPPKYCSVASSHKLDCKFEGLEPSTEYQVSVTSCIAREVLFACSEDVVASGWTKPNSPRNLSIGDVFANSVVVRWLQPSGRTENIKFYQALARQKTEKAVPADEYMCSVDASAEVLECSINGLSANTDYTISVRSCISDTVCGDDIGFASITTTNEPEEVPEYVIIIVAVIIAIVILTIIIVIIVNCQKRDKTKDADTDEKGRLVTKAQRTNSYQSSASDLKTILSVEK</sequence>
<dbReference type="PANTHER" id="PTHR46708">
    <property type="entry name" value="TENASCIN"/>
    <property type="match status" value="1"/>
</dbReference>
<dbReference type="InterPro" id="IPR036116">
    <property type="entry name" value="FN3_sf"/>
</dbReference>
<keyword evidence="2" id="KW-0472">Membrane</keyword>
<dbReference type="SUPFAM" id="SSF49265">
    <property type="entry name" value="Fibronectin type III"/>
    <property type="match status" value="6"/>
</dbReference>
<feature type="domain" description="Fibronectin type-III" evidence="4">
    <location>
        <begin position="211"/>
        <end position="303"/>
    </location>
</feature>
<dbReference type="AlphaFoldDB" id="A0A5K3FRD7"/>
<dbReference type="SMART" id="SM00060">
    <property type="entry name" value="FN3"/>
    <property type="match status" value="10"/>
</dbReference>
<evidence type="ECO:0000256" key="2">
    <source>
        <dbReference type="SAM" id="Phobius"/>
    </source>
</evidence>
<feature type="chain" id="PRO_5024303538" evidence="3">
    <location>
        <begin position="24"/>
        <end position="1035"/>
    </location>
</feature>
<feature type="domain" description="Fibronectin type-III" evidence="4">
    <location>
        <begin position="583"/>
        <end position="675"/>
    </location>
</feature>
<feature type="transmembrane region" description="Helical" evidence="2">
    <location>
        <begin position="969"/>
        <end position="991"/>
    </location>
</feature>
<feature type="domain" description="Fibronectin type-III" evidence="4">
    <location>
        <begin position="863"/>
        <end position="963"/>
    </location>
</feature>
<accession>A0A5K3FRD7</accession>
<dbReference type="PANTHER" id="PTHR46708:SF2">
    <property type="entry name" value="FIBRONECTIN TYPE-III DOMAIN-CONTAINING PROTEIN"/>
    <property type="match status" value="1"/>
</dbReference>
<keyword evidence="2" id="KW-0812">Transmembrane</keyword>
<feature type="domain" description="Fibronectin type-III" evidence="4">
    <location>
        <begin position="490"/>
        <end position="582"/>
    </location>
</feature>
<proteinExistence type="predicted"/>
<feature type="domain" description="Fibronectin type-III" evidence="4">
    <location>
        <begin position="26"/>
        <end position="117"/>
    </location>
</feature>
<name>A0A5K3FRD7_MESCO</name>
<dbReference type="PROSITE" id="PS50853">
    <property type="entry name" value="FN3"/>
    <property type="match status" value="9"/>
</dbReference>
<dbReference type="InterPro" id="IPR050991">
    <property type="entry name" value="ECM_Regulatory_Proteins"/>
</dbReference>
<dbReference type="Pfam" id="PF00041">
    <property type="entry name" value="fn3"/>
    <property type="match status" value="4"/>
</dbReference>
<dbReference type="Gene3D" id="2.60.40.10">
    <property type="entry name" value="Immunoglobulins"/>
    <property type="match status" value="8"/>
</dbReference>
<evidence type="ECO:0000259" key="4">
    <source>
        <dbReference type="PROSITE" id="PS50853"/>
    </source>
</evidence>
<dbReference type="InterPro" id="IPR013783">
    <property type="entry name" value="Ig-like_fold"/>
</dbReference>
<feature type="domain" description="Fibronectin type-III" evidence="4">
    <location>
        <begin position="304"/>
        <end position="397"/>
    </location>
</feature>
<dbReference type="InterPro" id="IPR003961">
    <property type="entry name" value="FN3_dom"/>
</dbReference>
<feature type="domain" description="Fibronectin type-III" evidence="4">
    <location>
        <begin position="769"/>
        <end position="862"/>
    </location>
</feature>
<reference evidence="5" key="1">
    <citation type="submission" date="2019-11" db="UniProtKB">
        <authorList>
            <consortium name="WormBaseParasite"/>
        </authorList>
    </citation>
    <scope>IDENTIFICATION</scope>
</reference>
<evidence type="ECO:0000313" key="5">
    <source>
        <dbReference type="WBParaSite" id="MCU_010888-RB"/>
    </source>
</evidence>
<feature type="signal peptide" evidence="3">
    <location>
        <begin position="1"/>
        <end position="23"/>
    </location>
</feature>
<feature type="domain" description="Fibronectin type-III" evidence="4">
    <location>
        <begin position="118"/>
        <end position="210"/>
    </location>
</feature>
<protein>
    <submittedName>
        <fullName evidence="5">Fibronectin type-III domain-containing protein</fullName>
    </submittedName>
</protein>
<evidence type="ECO:0000256" key="1">
    <source>
        <dbReference type="ARBA" id="ARBA00022737"/>
    </source>
</evidence>
<dbReference type="CDD" id="cd00063">
    <property type="entry name" value="FN3"/>
    <property type="match status" value="8"/>
</dbReference>
<evidence type="ECO:0000256" key="3">
    <source>
        <dbReference type="SAM" id="SignalP"/>
    </source>
</evidence>
<feature type="domain" description="Fibronectin type-III" evidence="4">
    <location>
        <begin position="676"/>
        <end position="768"/>
    </location>
</feature>
<keyword evidence="2" id="KW-1133">Transmembrane helix</keyword>
<organism evidence="5">
    <name type="scientific">Mesocestoides corti</name>
    <name type="common">Flatworm</name>
    <dbReference type="NCBI Taxonomy" id="53468"/>
    <lineage>
        <taxon>Eukaryota</taxon>
        <taxon>Metazoa</taxon>
        <taxon>Spiralia</taxon>
        <taxon>Lophotrochozoa</taxon>
        <taxon>Platyhelminthes</taxon>
        <taxon>Cestoda</taxon>
        <taxon>Eucestoda</taxon>
        <taxon>Cyclophyllidea</taxon>
        <taxon>Mesocestoididae</taxon>
        <taxon>Mesocestoides</taxon>
    </lineage>
</organism>
<keyword evidence="1" id="KW-0677">Repeat</keyword>
<dbReference type="WBParaSite" id="MCU_010888-RB">
    <property type="protein sequence ID" value="MCU_010888-RB"/>
    <property type="gene ID" value="MCU_010888"/>
</dbReference>